<evidence type="ECO:0000313" key="4">
    <source>
        <dbReference type="EMBL" id="WPU92259.1"/>
    </source>
</evidence>
<dbReference type="PANTHER" id="PTHR43479">
    <property type="entry name" value="ACREF/ENVCD OPERON REPRESSOR-RELATED"/>
    <property type="match status" value="1"/>
</dbReference>
<gene>
    <name evidence="4" type="ORF">SNE25_23330</name>
</gene>
<keyword evidence="5" id="KW-1185">Reference proteome</keyword>
<feature type="domain" description="HTH tetR-type" evidence="3">
    <location>
        <begin position="1"/>
        <end position="60"/>
    </location>
</feature>
<dbReference type="Proteomes" id="UP001324380">
    <property type="component" value="Chromosome"/>
</dbReference>
<protein>
    <submittedName>
        <fullName evidence="4">TetR/AcrR family transcriptional regulator</fullName>
    </submittedName>
</protein>
<dbReference type="RefSeq" id="WP_321561421.1">
    <property type="nucleotide sequence ID" value="NZ_CP139558.1"/>
</dbReference>
<dbReference type="PRINTS" id="PR00455">
    <property type="entry name" value="HTHTETR"/>
</dbReference>
<dbReference type="Gene3D" id="1.10.10.60">
    <property type="entry name" value="Homeodomain-like"/>
    <property type="match status" value="1"/>
</dbReference>
<evidence type="ECO:0000256" key="1">
    <source>
        <dbReference type="ARBA" id="ARBA00023125"/>
    </source>
</evidence>
<dbReference type="Pfam" id="PF00440">
    <property type="entry name" value="TetR_N"/>
    <property type="match status" value="1"/>
</dbReference>
<evidence type="ECO:0000259" key="3">
    <source>
        <dbReference type="PROSITE" id="PS50977"/>
    </source>
</evidence>
<name>A0ABZ0THI7_9SPHI</name>
<dbReference type="InterPro" id="IPR036271">
    <property type="entry name" value="Tet_transcr_reg_TetR-rel_C_sf"/>
</dbReference>
<dbReference type="SUPFAM" id="SSF48498">
    <property type="entry name" value="Tetracyclin repressor-like, C-terminal domain"/>
    <property type="match status" value="1"/>
</dbReference>
<evidence type="ECO:0000256" key="2">
    <source>
        <dbReference type="PROSITE-ProRule" id="PRU00335"/>
    </source>
</evidence>
<dbReference type="SUPFAM" id="SSF46689">
    <property type="entry name" value="Homeodomain-like"/>
    <property type="match status" value="1"/>
</dbReference>
<dbReference type="InterPro" id="IPR009057">
    <property type="entry name" value="Homeodomain-like_sf"/>
</dbReference>
<dbReference type="PANTHER" id="PTHR43479:SF11">
    <property type="entry name" value="ACREF_ENVCD OPERON REPRESSOR-RELATED"/>
    <property type="match status" value="1"/>
</dbReference>
<dbReference type="EMBL" id="CP139558">
    <property type="protein sequence ID" value="WPU92259.1"/>
    <property type="molecule type" value="Genomic_DNA"/>
</dbReference>
<accession>A0ABZ0THI7</accession>
<keyword evidence="1 2" id="KW-0238">DNA-binding</keyword>
<dbReference type="InterPro" id="IPR001647">
    <property type="entry name" value="HTH_TetR"/>
</dbReference>
<dbReference type="Gene3D" id="1.10.357.10">
    <property type="entry name" value="Tetracycline Repressor, domain 2"/>
    <property type="match status" value="1"/>
</dbReference>
<feature type="DNA-binding region" description="H-T-H motif" evidence="2">
    <location>
        <begin position="23"/>
        <end position="42"/>
    </location>
</feature>
<dbReference type="PROSITE" id="PS50977">
    <property type="entry name" value="HTH_TETR_2"/>
    <property type="match status" value="1"/>
</dbReference>
<dbReference type="InterPro" id="IPR050624">
    <property type="entry name" value="HTH-type_Tx_Regulator"/>
</dbReference>
<sequence length="201" mass="23367">MTKEDIIQNALKQFLLNGIRKMTIQQIIAPLGISTKTVYKHFNSKEELLEACLVIHYGRMSQEFNDFGRSDMDPANRLFFIFFKGLEEDFKAAPVFYHDLNYYYPEIHDNVLSKYQEIYHKFIINAIKDGIDQGYFHPELHEPVVLETLGLLYRSLTRTGQYDKFELSPFDLVANTLTIYLRGICTAKGIKILNNLKPLSS</sequence>
<reference evidence="4 5" key="1">
    <citation type="submission" date="2023-11" db="EMBL/GenBank/DDBJ databases">
        <title>Analysis of the Genomes of Mucilaginibacter gossypii cycad 4 and M. sabulilitoris SNA2: microbes with the potential for plant growth promotion.</title>
        <authorList>
            <person name="Hirsch A.M."/>
            <person name="Humm E."/>
            <person name="Rubbi M."/>
            <person name="Del Vecchio G."/>
            <person name="Ha S.M."/>
            <person name="Pellegrini M."/>
            <person name="Gunsalus R.P."/>
        </authorList>
    </citation>
    <scope>NUCLEOTIDE SEQUENCE [LARGE SCALE GENOMIC DNA]</scope>
    <source>
        <strain evidence="4 5">SNA2</strain>
    </source>
</reference>
<proteinExistence type="predicted"/>
<organism evidence="4 5">
    <name type="scientific">Mucilaginibacter sabulilitoris</name>
    <dbReference type="NCBI Taxonomy" id="1173583"/>
    <lineage>
        <taxon>Bacteria</taxon>
        <taxon>Pseudomonadati</taxon>
        <taxon>Bacteroidota</taxon>
        <taxon>Sphingobacteriia</taxon>
        <taxon>Sphingobacteriales</taxon>
        <taxon>Sphingobacteriaceae</taxon>
        <taxon>Mucilaginibacter</taxon>
    </lineage>
</organism>
<evidence type="ECO:0000313" key="5">
    <source>
        <dbReference type="Proteomes" id="UP001324380"/>
    </source>
</evidence>